<dbReference type="EMBL" id="JACVVK020000234">
    <property type="protein sequence ID" value="KAK7483065.1"/>
    <property type="molecule type" value="Genomic_DNA"/>
</dbReference>
<reference evidence="1 2" key="1">
    <citation type="journal article" date="2023" name="Sci. Data">
        <title>Genome assembly of the Korean intertidal mud-creeper Batillaria attramentaria.</title>
        <authorList>
            <person name="Patra A.K."/>
            <person name="Ho P.T."/>
            <person name="Jun S."/>
            <person name="Lee S.J."/>
            <person name="Kim Y."/>
            <person name="Won Y.J."/>
        </authorList>
    </citation>
    <scope>NUCLEOTIDE SEQUENCE [LARGE SCALE GENOMIC DNA]</scope>
    <source>
        <strain evidence="1">Wonlab-2016</strain>
    </source>
</reference>
<dbReference type="AlphaFoldDB" id="A0ABD0K6P4"/>
<feature type="non-terminal residue" evidence="1">
    <location>
        <position position="1"/>
    </location>
</feature>
<name>A0ABD0K6P4_9CAEN</name>
<accession>A0ABD0K6P4</accession>
<sequence length="75" mass="8402">RLPMHDVPQFIKSQQSSSRTCIAKSTPVHNKHQALIAKSWTHVRLRKSVAETTLAAVAMQYFLQEAECLPVEAGE</sequence>
<evidence type="ECO:0000313" key="2">
    <source>
        <dbReference type="Proteomes" id="UP001519460"/>
    </source>
</evidence>
<gene>
    <name evidence="1" type="ORF">BaRGS_00025728</name>
</gene>
<protein>
    <submittedName>
        <fullName evidence="1">Uncharacterized protein</fullName>
    </submittedName>
</protein>
<keyword evidence="2" id="KW-1185">Reference proteome</keyword>
<proteinExistence type="predicted"/>
<dbReference type="Proteomes" id="UP001519460">
    <property type="component" value="Unassembled WGS sequence"/>
</dbReference>
<organism evidence="1 2">
    <name type="scientific">Batillaria attramentaria</name>
    <dbReference type="NCBI Taxonomy" id="370345"/>
    <lineage>
        <taxon>Eukaryota</taxon>
        <taxon>Metazoa</taxon>
        <taxon>Spiralia</taxon>
        <taxon>Lophotrochozoa</taxon>
        <taxon>Mollusca</taxon>
        <taxon>Gastropoda</taxon>
        <taxon>Caenogastropoda</taxon>
        <taxon>Sorbeoconcha</taxon>
        <taxon>Cerithioidea</taxon>
        <taxon>Batillariidae</taxon>
        <taxon>Batillaria</taxon>
    </lineage>
</organism>
<comment type="caution">
    <text evidence="1">The sequence shown here is derived from an EMBL/GenBank/DDBJ whole genome shotgun (WGS) entry which is preliminary data.</text>
</comment>
<evidence type="ECO:0000313" key="1">
    <source>
        <dbReference type="EMBL" id="KAK7483065.1"/>
    </source>
</evidence>